<protein>
    <recommendedName>
        <fullName evidence="5">Htaa domain-containing protein</fullName>
    </recommendedName>
</protein>
<keyword evidence="2" id="KW-0472">Membrane</keyword>
<comment type="caution">
    <text evidence="3">The sequence shown here is derived from an EMBL/GenBank/DDBJ whole genome shotgun (WGS) entry which is preliminary data.</text>
</comment>
<gene>
    <name evidence="3" type="ORF">IEZ25_06240</name>
</gene>
<feature type="transmembrane region" description="Helical" evidence="2">
    <location>
        <begin position="425"/>
        <end position="448"/>
    </location>
</feature>
<keyword evidence="4" id="KW-1185">Reference proteome</keyword>
<proteinExistence type="predicted"/>
<feature type="region of interest" description="Disordered" evidence="1">
    <location>
        <begin position="306"/>
        <end position="395"/>
    </location>
</feature>
<evidence type="ECO:0000256" key="1">
    <source>
        <dbReference type="SAM" id="MobiDB-lite"/>
    </source>
</evidence>
<feature type="compositionally biased region" description="Low complexity" evidence="1">
    <location>
        <begin position="317"/>
        <end position="367"/>
    </location>
</feature>
<dbReference type="RefSeq" id="WP_191198527.1">
    <property type="nucleotide sequence ID" value="NZ_BAAAPA010000003.1"/>
</dbReference>
<evidence type="ECO:0008006" key="5">
    <source>
        <dbReference type="Google" id="ProtNLM"/>
    </source>
</evidence>
<organism evidence="3 4">
    <name type="scientific">Nocardioides hwasunensis</name>
    <dbReference type="NCBI Taxonomy" id="397258"/>
    <lineage>
        <taxon>Bacteria</taxon>
        <taxon>Bacillati</taxon>
        <taxon>Actinomycetota</taxon>
        <taxon>Actinomycetes</taxon>
        <taxon>Propionibacteriales</taxon>
        <taxon>Nocardioidaceae</taxon>
        <taxon>Nocardioides</taxon>
    </lineage>
</organism>
<reference evidence="3 4" key="1">
    <citation type="submission" date="2020-09" db="EMBL/GenBank/DDBJ databases">
        <title>novel species in genus Nocardioides.</title>
        <authorList>
            <person name="Zhang G."/>
        </authorList>
    </citation>
    <scope>NUCLEOTIDE SEQUENCE [LARGE SCALE GENOMIC DNA]</scope>
    <source>
        <strain evidence="3 4">19197</strain>
    </source>
</reference>
<evidence type="ECO:0000313" key="4">
    <source>
        <dbReference type="Proteomes" id="UP000649289"/>
    </source>
</evidence>
<name>A0ABR8MEB3_9ACTN</name>
<dbReference type="Proteomes" id="UP000649289">
    <property type="component" value="Unassembled WGS sequence"/>
</dbReference>
<keyword evidence="2" id="KW-0812">Transmembrane</keyword>
<evidence type="ECO:0000313" key="3">
    <source>
        <dbReference type="EMBL" id="MBD3914208.1"/>
    </source>
</evidence>
<keyword evidence="2" id="KW-1133">Transmembrane helix</keyword>
<dbReference type="EMBL" id="JACXYY010000002">
    <property type="protein sequence ID" value="MBD3914208.1"/>
    <property type="molecule type" value="Genomic_DNA"/>
</dbReference>
<evidence type="ECO:0000256" key="2">
    <source>
        <dbReference type="SAM" id="Phobius"/>
    </source>
</evidence>
<sequence length="454" mass="45478">MSRRTRYAAGAVVATLAVLLAAVAPFTLLAGPARGAETAARTAPFEVAGAQLRWGLNHESNNRAFAPGTFNFFSAGIVPDPGRGGTTLPQASWKAEDGNVRIEKQQADGTYATATWAGLGTTPSGTTISSPTSGQFSNHQVVIGGGTGSVDPATGSATIAWQGSFTVLYYSGMSFFTVTDPVLTVTPERAQLTATGGGFASDMDDQTRWSPLPPTPIVLADLPRTEVDLGAADGFASTPAYLGVGWMPPAGQSAQAGGQWKGAFPSSFLDFLSAAGSAGYWYSTGGATDAWKPALPLTVSWAGATIATPTPTPAPTATPTRTPPTSATTTPTKGPTTGPTGRPTPSSTPSPTASAGPTTPTPAGRPSQAPAVTESAGDPGSGTPPSSTGGGRGAQALPYAVQPVLVSATTAAPAAEPAPADTGSAALWLVGCLLLLGALATSLVSITLRRPDPT</sequence>
<accession>A0ABR8MEB3</accession>